<sequence>MKSYNLNLVISGLKEIVAVGGQRRERIESGRYKLKYYTKFAVSPENGIEPDRVYRRASVNKTKIKIANRDIISNILQNVKHTGREWTPFEWTSPMYDLAGSLDDVTSGAAFAPARTPIAGETLKGTRGIQLAAYTFSARLKSTMMWLGHFGSDLKLPFAMVSKREEEERSIVYLRCGGDVGNKCTTDQLIRGPLFRLQDLAPA</sequence>
<proteinExistence type="predicted"/>
<keyword evidence="2" id="KW-1185">Reference proteome</keyword>
<evidence type="ECO:0000313" key="2">
    <source>
        <dbReference type="Proteomes" id="UP000078492"/>
    </source>
</evidence>
<organism evidence="1 2">
    <name type="scientific">Trachymyrmex cornetzi</name>
    <dbReference type="NCBI Taxonomy" id="471704"/>
    <lineage>
        <taxon>Eukaryota</taxon>
        <taxon>Metazoa</taxon>
        <taxon>Ecdysozoa</taxon>
        <taxon>Arthropoda</taxon>
        <taxon>Hexapoda</taxon>
        <taxon>Insecta</taxon>
        <taxon>Pterygota</taxon>
        <taxon>Neoptera</taxon>
        <taxon>Endopterygota</taxon>
        <taxon>Hymenoptera</taxon>
        <taxon>Apocrita</taxon>
        <taxon>Aculeata</taxon>
        <taxon>Formicoidea</taxon>
        <taxon>Formicidae</taxon>
        <taxon>Myrmicinae</taxon>
        <taxon>Trachymyrmex</taxon>
    </lineage>
</organism>
<dbReference type="EMBL" id="KQ978957">
    <property type="protein sequence ID" value="KYN27108.1"/>
    <property type="molecule type" value="Genomic_DNA"/>
</dbReference>
<gene>
    <name evidence="1" type="ORF">ALC57_03451</name>
</gene>
<dbReference type="AlphaFoldDB" id="A0A195EFU0"/>
<dbReference type="Proteomes" id="UP000078492">
    <property type="component" value="Unassembled WGS sequence"/>
</dbReference>
<accession>A0A195EFU0</accession>
<protein>
    <submittedName>
        <fullName evidence="1">Uncharacterized protein</fullName>
    </submittedName>
</protein>
<name>A0A195EFU0_9HYME</name>
<reference evidence="1 2" key="1">
    <citation type="submission" date="2015-09" db="EMBL/GenBank/DDBJ databases">
        <title>Trachymyrmex cornetzi WGS genome.</title>
        <authorList>
            <person name="Nygaard S."/>
            <person name="Hu H."/>
            <person name="Boomsma J."/>
            <person name="Zhang G."/>
        </authorList>
    </citation>
    <scope>NUCLEOTIDE SEQUENCE [LARGE SCALE GENOMIC DNA]</scope>
    <source>
        <strain evidence="1">Tcor2-1</strain>
        <tissue evidence="1">Whole body</tissue>
    </source>
</reference>
<evidence type="ECO:0000313" key="1">
    <source>
        <dbReference type="EMBL" id="KYN27108.1"/>
    </source>
</evidence>